<dbReference type="AlphaFoldDB" id="A0A2N5XRM6"/>
<comment type="caution">
    <text evidence="3">The sequence shown here is derived from an EMBL/GenBank/DDBJ whole genome shotgun (WGS) entry which is preliminary data.</text>
</comment>
<dbReference type="OrthoDB" id="8261795at2"/>
<dbReference type="EMBL" id="PKUQ01000021">
    <property type="protein sequence ID" value="PLW77110.1"/>
    <property type="molecule type" value="Genomic_DNA"/>
</dbReference>
<dbReference type="PANTHER" id="PTHR33055">
    <property type="entry name" value="TRANSPOSASE FOR INSERTION SEQUENCE ELEMENT IS1111A"/>
    <property type="match status" value="1"/>
</dbReference>
<evidence type="ECO:0000259" key="2">
    <source>
        <dbReference type="Pfam" id="PF02371"/>
    </source>
</evidence>
<sequence>MTMMTNDSIGIDISKDFLDAHRLSNGASARFPMTTAGFCSLSKWLGEEVLARVVFEATGPYHKNFERTFSGKFPLVKVNPLQARRFAQACGTRVKTDAVDARMLANFGNALRLEPDQPLDDKQHELKELFSSRGALIKDRTRLINRLQTQTLALVKRQTKARIDQITRQLKALQQDINAKVQGCPSRARANTILRSIPGIGEVAAATILIEMPEIGTLHKKGAASLTGLAPMTRQSGKWRGKATIQGGRKQLRNALYMPALVAARHNPDMCSKYKAMIEQGKPQKVALTAIMRKLIELANALVKADREWVQNGT</sequence>
<proteinExistence type="predicted"/>
<reference evidence="3 4" key="1">
    <citation type="submission" date="2018-01" db="EMBL/GenBank/DDBJ databases">
        <title>The draft genome sequence of Cohaesibacter sp. H1304.</title>
        <authorList>
            <person name="Wang N.-N."/>
            <person name="Du Z.-J."/>
        </authorList>
    </citation>
    <scope>NUCLEOTIDE SEQUENCE [LARGE SCALE GENOMIC DNA]</scope>
    <source>
        <strain evidence="3 4">H1304</strain>
    </source>
</reference>
<dbReference type="InterPro" id="IPR002525">
    <property type="entry name" value="Transp_IS110-like_N"/>
</dbReference>
<dbReference type="Pfam" id="PF01548">
    <property type="entry name" value="DEDD_Tnp_IS110"/>
    <property type="match status" value="1"/>
</dbReference>
<evidence type="ECO:0000259" key="1">
    <source>
        <dbReference type="Pfam" id="PF01548"/>
    </source>
</evidence>
<evidence type="ECO:0000313" key="3">
    <source>
        <dbReference type="EMBL" id="PLW77110.1"/>
    </source>
</evidence>
<dbReference type="Proteomes" id="UP000234881">
    <property type="component" value="Unassembled WGS sequence"/>
</dbReference>
<dbReference type="NCBIfam" id="NF033542">
    <property type="entry name" value="transpos_IS110"/>
    <property type="match status" value="1"/>
</dbReference>
<dbReference type="GO" id="GO:0006313">
    <property type="term" value="P:DNA transposition"/>
    <property type="evidence" value="ECO:0007669"/>
    <property type="project" value="InterPro"/>
</dbReference>
<evidence type="ECO:0000313" key="4">
    <source>
        <dbReference type="Proteomes" id="UP000234881"/>
    </source>
</evidence>
<dbReference type="Pfam" id="PF02371">
    <property type="entry name" value="Transposase_20"/>
    <property type="match status" value="1"/>
</dbReference>
<dbReference type="GO" id="GO:0003677">
    <property type="term" value="F:DNA binding"/>
    <property type="evidence" value="ECO:0007669"/>
    <property type="project" value="InterPro"/>
</dbReference>
<dbReference type="GO" id="GO:0004803">
    <property type="term" value="F:transposase activity"/>
    <property type="evidence" value="ECO:0007669"/>
    <property type="project" value="InterPro"/>
</dbReference>
<protein>
    <submittedName>
        <fullName evidence="3">IS110 family transposase</fullName>
    </submittedName>
</protein>
<feature type="domain" description="Transposase IS110-like N-terminal" evidence="1">
    <location>
        <begin position="9"/>
        <end position="149"/>
    </location>
</feature>
<dbReference type="PANTHER" id="PTHR33055:SF13">
    <property type="entry name" value="TRANSPOSASE"/>
    <property type="match status" value="1"/>
</dbReference>
<dbReference type="InterPro" id="IPR003346">
    <property type="entry name" value="Transposase_20"/>
</dbReference>
<feature type="domain" description="Transposase IS116/IS110/IS902 C-terminal" evidence="2">
    <location>
        <begin position="192"/>
        <end position="274"/>
    </location>
</feature>
<organism evidence="3 4">
    <name type="scientific">Cohaesibacter celericrescens</name>
    <dbReference type="NCBI Taxonomy" id="2067669"/>
    <lineage>
        <taxon>Bacteria</taxon>
        <taxon>Pseudomonadati</taxon>
        <taxon>Pseudomonadota</taxon>
        <taxon>Alphaproteobacteria</taxon>
        <taxon>Hyphomicrobiales</taxon>
        <taxon>Cohaesibacteraceae</taxon>
    </lineage>
</organism>
<dbReference type="InterPro" id="IPR047650">
    <property type="entry name" value="Transpos_IS110"/>
</dbReference>
<accession>A0A2N5XRM6</accession>
<keyword evidence="4" id="KW-1185">Reference proteome</keyword>
<gene>
    <name evidence="3" type="ORF">C0081_11180</name>
</gene>
<name>A0A2N5XRM6_9HYPH</name>